<evidence type="ECO:0000313" key="1">
    <source>
        <dbReference type="EMBL" id="BAD94828.1"/>
    </source>
</evidence>
<accession>Q56ZB3</accession>
<gene>
    <name evidence="1" type="ordered locus">At5g11880</name>
</gene>
<dbReference type="GO" id="GO:0003824">
    <property type="term" value="F:catalytic activity"/>
    <property type="evidence" value="ECO:0007669"/>
    <property type="project" value="InterPro"/>
</dbReference>
<dbReference type="Gene3D" id="2.40.37.10">
    <property type="entry name" value="Lyase, Ornithine Decarboxylase, Chain A, domain 1"/>
    <property type="match status" value="1"/>
</dbReference>
<reference evidence="1" key="1">
    <citation type="submission" date="2005-03" db="EMBL/GenBank/DDBJ databases">
        <title>Large-scale analysis of RIKEN Arabidopsis full-length (RAFL) cDNAs.</title>
        <authorList>
            <person name="Totoki Y."/>
            <person name="Seki M."/>
            <person name="Ishida J."/>
            <person name="Nakajima M."/>
            <person name="Enju A."/>
            <person name="Kamiya A."/>
            <person name="Narusaka M."/>
            <person name="Shin-i T."/>
            <person name="Nakagawa M."/>
            <person name="Sakamoto N."/>
            <person name="Oishi K."/>
            <person name="Kohara Y."/>
            <person name="Kobayashi M."/>
            <person name="Toyoda A."/>
            <person name="Sakaki Y."/>
            <person name="Sakurai T."/>
            <person name="Iida K."/>
            <person name="Akiyama K."/>
            <person name="Satou M."/>
            <person name="Toyoda T."/>
            <person name="Konagaya A."/>
            <person name="Carninci P."/>
            <person name="Kawai J."/>
            <person name="Hayashizaki Y."/>
            <person name="Shinozaki K."/>
        </authorList>
    </citation>
    <scope>NUCLEOTIDE SEQUENCE</scope>
</reference>
<dbReference type="InterPro" id="IPR009006">
    <property type="entry name" value="Ala_racemase/Decarboxylase_C"/>
</dbReference>
<name>Q56ZB3_ARATH</name>
<dbReference type="AlphaFoldDB" id="Q56ZB3"/>
<dbReference type="SUPFAM" id="SSF50621">
    <property type="entry name" value="Alanine racemase C-terminal domain-like"/>
    <property type="match status" value="1"/>
</dbReference>
<dbReference type="EMBL" id="AK221054">
    <property type="protein sequence ID" value="BAD94828.1"/>
    <property type="molecule type" value="mRNA"/>
</dbReference>
<organism evidence="1">
    <name type="scientific">Arabidopsis thaliana</name>
    <name type="common">Mouse-ear cress</name>
    <dbReference type="NCBI Taxonomy" id="3702"/>
    <lineage>
        <taxon>Eukaryota</taxon>
        <taxon>Viridiplantae</taxon>
        <taxon>Streptophyta</taxon>
        <taxon>Embryophyta</taxon>
        <taxon>Tracheophyta</taxon>
        <taxon>Spermatophyta</taxon>
        <taxon>Magnoliopsida</taxon>
        <taxon>eudicotyledons</taxon>
        <taxon>Gunneridae</taxon>
        <taxon>Pentapetalae</taxon>
        <taxon>rosids</taxon>
        <taxon>malvids</taxon>
        <taxon>Brassicales</taxon>
        <taxon>Brassicaceae</taxon>
        <taxon>Camelineae</taxon>
        <taxon>Arabidopsis</taxon>
    </lineage>
</organism>
<proteinExistence type="evidence at transcript level"/>
<sequence>MSMASTYNLKMRPPEYWVEEDGSITKIRHAETFDGHLRFFEGL</sequence>
<protein>
    <submittedName>
        <fullName evidence="1">Diaminopimelate decarboxylase-like protein</fullName>
    </submittedName>
</protein>
<dbReference type="ExpressionAtlas" id="Q56ZB3">
    <property type="expression patterns" value="baseline and differential"/>
</dbReference>